<protein>
    <submittedName>
        <fullName evidence="1">SAM-dependent methyltransferase</fullName>
    </submittedName>
</protein>
<organism evidence="1 2">
    <name type="scientific">Sporocytophaga myxococcoides</name>
    <dbReference type="NCBI Taxonomy" id="153721"/>
    <lineage>
        <taxon>Bacteria</taxon>
        <taxon>Pseudomonadati</taxon>
        <taxon>Bacteroidota</taxon>
        <taxon>Cytophagia</taxon>
        <taxon>Cytophagales</taxon>
        <taxon>Cytophagaceae</taxon>
        <taxon>Sporocytophaga</taxon>
    </lineage>
</organism>
<keyword evidence="2" id="KW-1185">Reference proteome</keyword>
<comment type="caution">
    <text evidence="1">The sequence shown here is derived from an EMBL/GenBank/DDBJ whole genome shotgun (WGS) entry which is preliminary data.</text>
</comment>
<dbReference type="Gene3D" id="3.40.50.150">
    <property type="entry name" value="Vaccinia Virus protein VP39"/>
    <property type="match status" value="1"/>
</dbReference>
<dbReference type="OrthoDB" id="5464618at2"/>
<dbReference type="GO" id="GO:0008168">
    <property type="term" value="F:methyltransferase activity"/>
    <property type="evidence" value="ECO:0007669"/>
    <property type="project" value="UniProtKB-KW"/>
</dbReference>
<dbReference type="RefSeq" id="WP_052430111.1">
    <property type="nucleotide sequence ID" value="NZ_BBLT01000004.1"/>
</dbReference>
<sequence>MKRFFFFIISYIKYFFSSKDEHSIHSPFVFNLYREIIIKKKHYYAFEDLNKIRHNLLSDQTVLKINDLGAGSKVNQSKERLVSDIVKNSGKSTKISELLFRLTNHFHPSILIDLGTSVGLTTLYLSKASQQSIVYSFEGCHDTVEYAKKLFKTAQADNVLTIEGNIDNTLPAQIEKITQIDLAYFDANHTYEATKRYFEWCIKKIHNDTLFIFDDIHWSPGMEKAWKEIIEDNRTVVTIDLFEVGLVFFRREQPKQHFILKL</sequence>
<dbReference type="GO" id="GO:0032259">
    <property type="term" value="P:methylation"/>
    <property type="evidence" value="ECO:0007669"/>
    <property type="project" value="UniProtKB-KW"/>
</dbReference>
<keyword evidence="1" id="KW-0489">Methyltransferase</keyword>
<gene>
    <name evidence="1" type="ORF">MYP_2341</name>
</gene>
<dbReference type="SUPFAM" id="SSF53335">
    <property type="entry name" value="S-adenosyl-L-methionine-dependent methyltransferases"/>
    <property type="match status" value="1"/>
</dbReference>
<dbReference type="AlphaFoldDB" id="A0A098LG92"/>
<dbReference type="EMBL" id="BBLT01000004">
    <property type="protein sequence ID" value="GAL85113.1"/>
    <property type="molecule type" value="Genomic_DNA"/>
</dbReference>
<dbReference type="Proteomes" id="UP000030185">
    <property type="component" value="Unassembled WGS sequence"/>
</dbReference>
<accession>A0A098LG92</accession>
<dbReference type="STRING" id="153721.MYP_2341"/>
<reference evidence="1 2" key="1">
    <citation type="submission" date="2014-09" db="EMBL/GenBank/DDBJ databases">
        <title>Sporocytophaga myxococcoides PG-01 genome sequencing.</title>
        <authorList>
            <person name="Liu L."/>
            <person name="Gao P.J."/>
            <person name="Chen G.J."/>
            <person name="Wang L.S."/>
        </authorList>
    </citation>
    <scope>NUCLEOTIDE SEQUENCE [LARGE SCALE GENOMIC DNA]</scope>
    <source>
        <strain evidence="1 2">PG-01</strain>
    </source>
</reference>
<keyword evidence="1" id="KW-0808">Transferase</keyword>
<name>A0A098LG92_9BACT</name>
<dbReference type="eggNOG" id="COG4122">
    <property type="taxonomic scope" value="Bacteria"/>
</dbReference>
<evidence type="ECO:0000313" key="1">
    <source>
        <dbReference type="EMBL" id="GAL85113.1"/>
    </source>
</evidence>
<evidence type="ECO:0000313" key="2">
    <source>
        <dbReference type="Proteomes" id="UP000030185"/>
    </source>
</evidence>
<dbReference type="InterPro" id="IPR029063">
    <property type="entry name" value="SAM-dependent_MTases_sf"/>
</dbReference>
<proteinExistence type="predicted"/>
<dbReference type="Pfam" id="PF13578">
    <property type="entry name" value="Methyltransf_24"/>
    <property type="match status" value="1"/>
</dbReference>